<dbReference type="EMBL" id="JSZA02000064">
    <property type="protein sequence ID" value="KHD04709.1"/>
    <property type="molecule type" value="Genomic_DNA"/>
</dbReference>
<organism evidence="1 2">
    <name type="scientific">Candidatus Thiomargarita nelsonii</name>
    <dbReference type="NCBI Taxonomy" id="1003181"/>
    <lineage>
        <taxon>Bacteria</taxon>
        <taxon>Pseudomonadati</taxon>
        <taxon>Pseudomonadota</taxon>
        <taxon>Gammaproteobacteria</taxon>
        <taxon>Thiotrichales</taxon>
        <taxon>Thiotrichaceae</taxon>
        <taxon>Thiomargarita</taxon>
    </lineage>
</organism>
<protein>
    <submittedName>
        <fullName evidence="1">Uncharacterized protein</fullName>
    </submittedName>
</protein>
<proteinExistence type="predicted"/>
<evidence type="ECO:0000313" key="2">
    <source>
        <dbReference type="Proteomes" id="UP000030428"/>
    </source>
</evidence>
<gene>
    <name evidence="1" type="ORF">PN36_16940</name>
</gene>
<dbReference type="AlphaFoldDB" id="A0A0A6P2Y8"/>
<keyword evidence="2" id="KW-1185">Reference proteome</keyword>
<dbReference type="Proteomes" id="UP000030428">
    <property type="component" value="Unassembled WGS sequence"/>
</dbReference>
<accession>A0A0A6P2Y8</accession>
<name>A0A0A6P2Y8_9GAMM</name>
<evidence type="ECO:0000313" key="1">
    <source>
        <dbReference type="EMBL" id="KHD04709.1"/>
    </source>
</evidence>
<reference evidence="1 2" key="1">
    <citation type="journal article" date="2016" name="Front. Microbiol.">
        <title>Single-Cell (Meta-)Genomics of a Dimorphic Candidatus Thiomargarita nelsonii Reveals Genomic Plasticity.</title>
        <authorList>
            <person name="Flood B.E."/>
            <person name="Fliss P."/>
            <person name="Jones D.S."/>
            <person name="Dick G.J."/>
            <person name="Jain S."/>
            <person name="Kaster A.K."/>
            <person name="Winkel M."/>
            <person name="Mussmann M."/>
            <person name="Bailey J."/>
        </authorList>
    </citation>
    <scope>NUCLEOTIDE SEQUENCE [LARGE SCALE GENOMIC DNA]</scope>
    <source>
        <strain evidence="1">Hydrate Ridge</strain>
    </source>
</reference>
<comment type="caution">
    <text evidence="1">The sequence shown here is derived from an EMBL/GenBank/DDBJ whole genome shotgun (WGS) entry which is preliminary data.</text>
</comment>
<sequence length="77" mass="9062">MQRVSISLPDELVVKMKMLIPQPEYNQFFIQLLERELQIREQALYSCACEVEADEVLNQEMSEWNVTIADGIKNESW</sequence>